<sequence>MSGKYPYQKLAKKLKYRILINDNYSYIERERTKEIAAFHNQLYTNLSFLGFSKQEILAMIQKYIEE</sequence>
<name>A0A7X3MMJ1_9FIRM</name>
<keyword evidence="1" id="KW-0614">Plasmid</keyword>
<proteinExistence type="predicted"/>
<accession>A0A7X3MMJ1</accession>
<dbReference type="EMBL" id="WUQX01000003">
    <property type="protein sequence ID" value="MXP79095.1"/>
    <property type="molecule type" value="Genomic_DNA"/>
</dbReference>
<evidence type="ECO:0000313" key="1">
    <source>
        <dbReference type="EMBL" id="MXP79095.1"/>
    </source>
</evidence>
<keyword evidence="2" id="KW-1185">Reference proteome</keyword>
<protein>
    <submittedName>
        <fullName evidence="1">Uncharacterized protein</fullName>
    </submittedName>
</protein>
<geneLocation type="plasmid" evidence="1">
    <name>unnamed</name>
</geneLocation>
<evidence type="ECO:0000313" key="2">
    <source>
        <dbReference type="Proteomes" id="UP000460412"/>
    </source>
</evidence>
<organism evidence="1 2">
    <name type="scientific">Sporofaciens musculi</name>
    <dbReference type="NCBI Taxonomy" id="2681861"/>
    <lineage>
        <taxon>Bacteria</taxon>
        <taxon>Bacillati</taxon>
        <taxon>Bacillota</taxon>
        <taxon>Clostridia</taxon>
        <taxon>Lachnospirales</taxon>
        <taxon>Lachnospiraceae</taxon>
        <taxon>Sporofaciens</taxon>
    </lineage>
</organism>
<comment type="caution">
    <text evidence="1">The sequence shown here is derived from an EMBL/GenBank/DDBJ whole genome shotgun (WGS) entry which is preliminary data.</text>
</comment>
<reference evidence="1 2" key="1">
    <citation type="submission" date="2019-12" db="EMBL/GenBank/DDBJ databases">
        <title>Sporaefaciens musculi gen. nov., sp. nov., a novel bacterium isolated from the caecum of an obese mouse.</title>
        <authorList>
            <person name="Rasmussen T.S."/>
            <person name="Streidl T."/>
            <person name="Hitch T.C.A."/>
            <person name="Wortmann E."/>
            <person name="Deptula P."/>
            <person name="Hansen M."/>
            <person name="Nielsen D.S."/>
            <person name="Clavel T."/>
            <person name="Vogensen F.K."/>
        </authorList>
    </citation>
    <scope>NUCLEOTIDE SEQUENCE [LARGE SCALE GENOMIC DNA]</scope>
    <source>
        <strain evidence="1 2">WCA-9-b2</strain>
        <plasmid evidence="1">unnamed</plasmid>
    </source>
</reference>
<dbReference type="Proteomes" id="UP000460412">
    <property type="component" value="Unassembled WGS sequence"/>
</dbReference>
<dbReference type="RefSeq" id="WP_159757712.1">
    <property type="nucleotide sequence ID" value="NZ_WUQX01000003.1"/>
</dbReference>
<dbReference type="AlphaFoldDB" id="A0A7X3MMJ1"/>
<gene>
    <name evidence="1" type="ORF">GN277_28460</name>
</gene>